<dbReference type="STRING" id="436010.A0A167T568"/>
<feature type="region of interest" description="Disordered" evidence="1">
    <location>
        <begin position="114"/>
        <end position="176"/>
    </location>
</feature>
<dbReference type="EMBL" id="KV418453">
    <property type="protein sequence ID" value="KZP02575.1"/>
    <property type="molecule type" value="Genomic_DNA"/>
</dbReference>
<evidence type="ECO:0000259" key="2">
    <source>
        <dbReference type="Pfam" id="PF22893"/>
    </source>
</evidence>
<feature type="domain" description="Ubiquitin-like" evidence="2">
    <location>
        <begin position="400"/>
        <end position="482"/>
    </location>
</feature>
<feature type="compositionally biased region" description="Acidic residues" evidence="1">
    <location>
        <begin position="114"/>
        <end position="129"/>
    </location>
</feature>
<accession>A0A167T568</accession>
<dbReference type="AlphaFoldDB" id="A0A167T568"/>
<feature type="region of interest" description="Disordered" evidence="1">
    <location>
        <begin position="190"/>
        <end position="215"/>
    </location>
</feature>
<reference evidence="3 4" key="1">
    <citation type="journal article" date="2016" name="Mol. Biol. Evol.">
        <title>Comparative Genomics of Early-Diverging Mushroom-Forming Fungi Provides Insights into the Origins of Lignocellulose Decay Capabilities.</title>
        <authorList>
            <person name="Nagy L.G."/>
            <person name="Riley R."/>
            <person name="Tritt A."/>
            <person name="Adam C."/>
            <person name="Daum C."/>
            <person name="Floudas D."/>
            <person name="Sun H."/>
            <person name="Yadav J.S."/>
            <person name="Pangilinan J."/>
            <person name="Larsson K.H."/>
            <person name="Matsuura K."/>
            <person name="Barry K."/>
            <person name="Labutti K."/>
            <person name="Kuo R."/>
            <person name="Ohm R.A."/>
            <person name="Bhattacharya S.S."/>
            <person name="Shirouzu T."/>
            <person name="Yoshinaga Y."/>
            <person name="Martin F.M."/>
            <person name="Grigoriev I.V."/>
            <person name="Hibbett D.S."/>
        </authorList>
    </citation>
    <scope>NUCLEOTIDE SEQUENCE [LARGE SCALE GENOMIC DNA]</scope>
    <source>
        <strain evidence="3 4">CBS 109695</strain>
    </source>
</reference>
<feature type="compositionally biased region" description="Polar residues" evidence="1">
    <location>
        <begin position="159"/>
        <end position="176"/>
    </location>
</feature>
<gene>
    <name evidence="3" type="ORF">FIBSPDRAFT_1055785</name>
</gene>
<name>A0A167T568_9AGAM</name>
<dbReference type="Pfam" id="PF22893">
    <property type="entry name" value="ULD_2"/>
    <property type="match status" value="1"/>
</dbReference>
<keyword evidence="4" id="KW-1185">Reference proteome</keyword>
<proteinExistence type="predicted"/>
<evidence type="ECO:0000313" key="4">
    <source>
        <dbReference type="Proteomes" id="UP000076532"/>
    </source>
</evidence>
<dbReference type="OrthoDB" id="3055369at2759"/>
<evidence type="ECO:0000313" key="3">
    <source>
        <dbReference type="EMBL" id="KZP02575.1"/>
    </source>
</evidence>
<sequence>MEDRTRCNCGCNKKLSRKNLLWHAHGEGLLHRDQHTQRQDALPSARPNLRTRSPGDVGGPPRKRQRASDAQSLREIHRTSGAANIAGPSSSTDVADLMPDTTANFDDVDILTESVEDSNSEFSDSECDDRPESQSNDDGLSALGGNDKEEEEEEEANRPTISFNTDRTSRGGTVNNINSDHVTLVQIHQHFRTASRTPSRRVAQLPRPSEPHSGQIANISVNVDPLDNSAIRSIDRVQVMISIVQTMMANPTLCSSKDLPETLASLKRLLTLIELALRAYRHTDLVHSLSGAVSIGAEECRRLLHELISNLTNSRHSLSNSVLYSIRRYLRGKIGWQDSPVSGLNSKLRKSHSSFAGCLLALGRAAWPELKRGQGQETLDELAKFYLQLEQESTSLRHIKVDAVIVLDHLGRSLHVPMIFCTSPQDFHVVITGFCRGVVGDGLIRQGHYRILDSEDDQIINPEEFASIFQPGMTVDMSIVFHERAEERQGSEGHSCPRCQYINSKCTGWVTCAKCNGSFKISPEEEFIVSPQIEQHAEQNAGTDSILNERLLFRKISIVQVVAHIDDREWPSNELFDLNEYLNPNTPMLPPDDSPVEYLHHPPMLSTEEAALFNQYLHPPMIPSEDGKAVMGRCWTYL</sequence>
<organism evidence="3 4">
    <name type="scientific">Athelia psychrophila</name>
    <dbReference type="NCBI Taxonomy" id="1759441"/>
    <lineage>
        <taxon>Eukaryota</taxon>
        <taxon>Fungi</taxon>
        <taxon>Dikarya</taxon>
        <taxon>Basidiomycota</taxon>
        <taxon>Agaricomycotina</taxon>
        <taxon>Agaricomycetes</taxon>
        <taxon>Agaricomycetidae</taxon>
        <taxon>Atheliales</taxon>
        <taxon>Atheliaceae</taxon>
        <taxon>Athelia</taxon>
    </lineage>
</organism>
<feature type="region of interest" description="Disordered" evidence="1">
    <location>
        <begin position="31"/>
        <end position="100"/>
    </location>
</feature>
<dbReference type="Proteomes" id="UP000076532">
    <property type="component" value="Unassembled WGS sequence"/>
</dbReference>
<protein>
    <recommendedName>
        <fullName evidence="2">Ubiquitin-like domain-containing protein</fullName>
    </recommendedName>
</protein>
<dbReference type="InterPro" id="IPR054464">
    <property type="entry name" value="ULD_fung"/>
</dbReference>
<evidence type="ECO:0000256" key="1">
    <source>
        <dbReference type="SAM" id="MobiDB-lite"/>
    </source>
</evidence>